<dbReference type="GO" id="GO:0003729">
    <property type="term" value="F:mRNA binding"/>
    <property type="evidence" value="ECO:0007669"/>
    <property type="project" value="InterPro"/>
</dbReference>
<dbReference type="SMART" id="SM00360">
    <property type="entry name" value="RRM"/>
    <property type="match status" value="1"/>
</dbReference>
<keyword evidence="8" id="KW-1185">Reference proteome</keyword>
<gene>
    <name evidence="7" type="ORF">Sango_2793000</name>
</gene>
<reference evidence="7" key="2">
    <citation type="journal article" date="2024" name="Plant">
        <title>Genomic evolution and insights into agronomic trait innovations of Sesamum species.</title>
        <authorList>
            <person name="Miao H."/>
            <person name="Wang L."/>
            <person name="Qu L."/>
            <person name="Liu H."/>
            <person name="Sun Y."/>
            <person name="Le M."/>
            <person name="Wang Q."/>
            <person name="Wei S."/>
            <person name="Zheng Y."/>
            <person name="Lin W."/>
            <person name="Duan Y."/>
            <person name="Cao H."/>
            <person name="Xiong S."/>
            <person name="Wang X."/>
            <person name="Wei L."/>
            <person name="Li C."/>
            <person name="Ma Q."/>
            <person name="Ju M."/>
            <person name="Zhao R."/>
            <person name="Li G."/>
            <person name="Mu C."/>
            <person name="Tian Q."/>
            <person name="Mei H."/>
            <person name="Zhang T."/>
            <person name="Gao T."/>
            <person name="Zhang H."/>
        </authorList>
    </citation>
    <scope>NUCLEOTIDE SEQUENCE</scope>
    <source>
        <strain evidence="7">K16</strain>
    </source>
</reference>
<dbReference type="InterPro" id="IPR050825">
    <property type="entry name" value="RBM42_RBP45_47-like"/>
</dbReference>
<reference evidence="7" key="1">
    <citation type="submission" date="2020-06" db="EMBL/GenBank/DDBJ databases">
        <authorList>
            <person name="Li T."/>
            <person name="Hu X."/>
            <person name="Zhang T."/>
            <person name="Song X."/>
            <person name="Zhang H."/>
            <person name="Dai N."/>
            <person name="Sheng W."/>
            <person name="Hou X."/>
            <person name="Wei L."/>
        </authorList>
    </citation>
    <scope>NUCLEOTIDE SEQUENCE</scope>
    <source>
        <strain evidence="7">K16</strain>
        <tissue evidence="7">Leaf</tissue>
    </source>
</reference>
<dbReference type="GO" id="GO:0005829">
    <property type="term" value="C:cytosol"/>
    <property type="evidence" value="ECO:0007669"/>
    <property type="project" value="TreeGrafter"/>
</dbReference>
<dbReference type="Proteomes" id="UP001289374">
    <property type="component" value="Unassembled WGS sequence"/>
</dbReference>
<dbReference type="Pfam" id="PF00076">
    <property type="entry name" value="RRM_1"/>
    <property type="match status" value="1"/>
</dbReference>
<protein>
    <submittedName>
        <fullName evidence="7">Polyadenylate-binding protein RBP47B</fullName>
    </submittedName>
</protein>
<dbReference type="PANTHER" id="PTHR47640">
    <property type="entry name" value="TRNA SELENOCYSTEINE 1-ASSOCIATED PROTEIN 1-RELATED-RELATED"/>
    <property type="match status" value="1"/>
</dbReference>
<keyword evidence="1" id="KW-0507">mRNA processing</keyword>
<comment type="function">
    <text evidence="4">Heterogeneous nuclear ribonucleoprotein (hnRNP)-protein binding the poly(A) tail of mRNA and probably involved in some steps of pre-mRNA maturation.</text>
</comment>
<comment type="caution">
    <text evidence="7">The sequence shown here is derived from an EMBL/GenBank/DDBJ whole genome shotgun (WGS) entry which is preliminary data.</text>
</comment>
<evidence type="ECO:0000256" key="5">
    <source>
        <dbReference type="PROSITE-ProRule" id="PRU00176"/>
    </source>
</evidence>
<dbReference type="SUPFAM" id="SSF54928">
    <property type="entry name" value="RNA-binding domain, RBD"/>
    <property type="match status" value="1"/>
</dbReference>
<evidence type="ECO:0000256" key="4">
    <source>
        <dbReference type="ARBA" id="ARBA00057395"/>
    </source>
</evidence>
<evidence type="ECO:0000256" key="1">
    <source>
        <dbReference type="ARBA" id="ARBA00022664"/>
    </source>
</evidence>
<evidence type="ECO:0000313" key="7">
    <source>
        <dbReference type="EMBL" id="KAK4383258.1"/>
    </source>
</evidence>
<dbReference type="AlphaFoldDB" id="A0AAE1VX20"/>
<proteinExistence type="predicted"/>
<keyword evidence="3 5" id="KW-0694">RNA-binding</keyword>
<name>A0AAE1VX20_9LAMI</name>
<sequence>MERNRAMVEMNGVYCSTRPMRISAATPKKTATGVQQQYGAAKAIYPPPVYTTPVQTVPVDNDINNTTVFIGNLDPNVTEEELRQIFLQFGDIVYVKIPAAKGCGFVQFAARTSAEESIQRMQGAVIGQQVVRLSWGRSLTAKQDATGVWGQSADPSQLSAYYAYGQGYDAYAYGASQDPSAYAYGAYAGYVQYPHQTEGAQDMAALSGVAPLMEHREEAYDPLATPDVDKLNAAYLAVHGSAILEGLCGRPPLHCHSKLRYLQLK</sequence>
<organism evidence="7 8">
    <name type="scientific">Sesamum angolense</name>
    <dbReference type="NCBI Taxonomy" id="2727404"/>
    <lineage>
        <taxon>Eukaryota</taxon>
        <taxon>Viridiplantae</taxon>
        <taxon>Streptophyta</taxon>
        <taxon>Embryophyta</taxon>
        <taxon>Tracheophyta</taxon>
        <taxon>Spermatophyta</taxon>
        <taxon>Magnoliopsida</taxon>
        <taxon>eudicotyledons</taxon>
        <taxon>Gunneridae</taxon>
        <taxon>Pentapetalae</taxon>
        <taxon>asterids</taxon>
        <taxon>lamiids</taxon>
        <taxon>Lamiales</taxon>
        <taxon>Pedaliaceae</taxon>
        <taxon>Sesamum</taxon>
    </lineage>
</organism>
<dbReference type="PROSITE" id="PS50102">
    <property type="entry name" value="RRM"/>
    <property type="match status" value="1"/>
</dbReference>
<dbReference type="InterPro" id="IPR012677">
    <property type="entry name" value="Nucleotide-bd_a/b_plait_sf"/>
</dbReference>
<dbReference type="InterPro" id="IPR035979">
    <property type="entry name" value="RBD_domain_sf"/>
</dbReference>
<dbReference type="GO" id="GO:0006397">
    <property type="term" value="P:mRNA processing"/>
    <property type="evidence" value="ECO:0007669"/>
    <property type="project" value="UniProtKB-KW"/>
</dbReference>
<evidence type="ECO:0000256" key="3">
    <source>
        <dbReference type="ARBA" id="ARBA00022884"/>
    </source>
</evidence>
<dbReference type="InterPro" id="IPR000504">
    <property type="entry name" value="RRM_dom"/>
</dbReference>
<keyword evidence="2" id="KW-0677">Repeat</keyword>
<evidence type="ECO:0000313" key="8">
    <source>
        <dbReference type="Proteomes" id="UP001289374"/>
    </source>
</evidence>
<evidence type="ECO:0000259" key="6">
    <source>
        <dbReference type="PROSITE" id="PS50102"/>
    </source>
</evidence>
<evidence type="ECO:0000256" key="2">
    <source>
        <dbReference type="ARBA" id="ARBA00022737"/>
    </source>
</evidence>
<dbReference type="EMBL" id="JACGWL010000589">
    <property type="protein sequence ID" value="KAK4383258.1"/>
    <property type="molecule type" value="Genomic_DNA"/>
</dbReference>
<dbReference type="FunFam" id="3.30.70.330:FF:000405">
    <property type="entry name" value="polyadenylate-binding protein RBP45"/>
    <property type="match status" value="1"/>
</dbReference>
<dbReference type="Gene3D" id="3.30.70.330">
    <property type="match status" value="1"/>
</dbReference>
<accession>A0AAE1VX20</accession>
<feature type="domain" description="RRM" evidence="6">
    <location>
        <begin position="66"/>
        <end position="138"/>
    </location>
</feature>
<dbReference type="PANTHER" id="PTHR47640:SF10">
    <property type="entry name" value="TRNA SELENOCYSTEINE 1-ASSOCIATED PROTEIN 1-RELATED"/>
    <property type="match status" value="1"/>
</dbReference>